<feature type="compositionally biased region" description="Polar residues" evidence="1">
    <location>
        <begin position="59"/>
        <end position="76"/>
    </location>
</feature>
<reference evidence="2" key="1">
    <citation type="journal article" date="2023" name="Mol. Phylogenet. Evol.">
        <title>Genome-scale phylogeny and comparative genomics of the fungal order Sordariales.</title>
        <authorList>
            <person name="Hensen N."/>
            <person name="Bonometti L."/>
            <person name="Westerberg I."/>
            <person name="Brannstrom I.O."/>
            <person name="Guillou S."/>
            <person name="Cros-Aarteil S."/>
            <person name="Calhoun S."/>
            <person name="Haridas S."/>
            <person name="Kuo A."/>
            <person name="Mondo S."/>
            <person name="Pangilinan J."/>
            <person name="Riley R."/>
            <person name="LaButti K."/>
            <person name="Andreopoulos B."/>
            <person name="Lipzen A."/>
            <person name="Chen C."/>
            <person name="Yan M."/>
            <person name="Daum C."/>
            <person name="Ng V."/>
            <person name="Clum A."/>
            <person name="Steindorff A."/>
            <person name="Ohm R.A."/>
            <person name="Martin F."/>
            <person name="Silar P."/>
            <person name="Natvig D.O."/>
            <person name="Lalanne C."/>
            <person name="Gautier V."/>
            <person name="Ament-Velasquez S.L."/>
            <person name="Kruys A."/>
            <person name="Hutchinson M.I."/>
            <person name="Powell A.J."/>
            <person name="Barry K."/>
            <person name="Miller A.N."/>
            <person name="Grigoriev I.V."/>
            <person name="Debuchy R."/>
            <person name="Gladieux P."/>
            <person name="Hiltunen Thoren M."/>
            <person name="Johannesson H."/>
        </authorList>
    </citation>
    <scope>NUCLEOTIDE SEQUENCE</scope>
    <source>
        <strain evidence="2">CBS 538.74</strain>
    </source>
</reference>
<evidence type="ECO:0000256" key="1">
    <source>
        <dbReference type="SAM" id="MobiDB-lite"/>
    </source>
</evidence>
<dbReference type="AlphaFoldDB" id="A0AAN6VR03"/>
<dbReference type="EMBL" id="MU856876">
    <property type="protein sequence ID" value="KAK4155984.1"/>
    <property type="molecule type" value="Genomic_DNA"/>
</dbReference>
<keyword evidence="3" id="KW-1185">Reference proteome</keyword>
<evidence type="ECO:0000313" key="3">
    <source>
        <dbReference type="Proteomes" id="UP001302745"/>
    </source>
</evidence>
<sequence>MSNKSAEALAQAFVKQAEALVQKSILEFALRAVLRSGMAADDIADLVKDVLHKIKTEPSDNSEATDPLHNKTTGPKDTSAAKIAELEMKIQALQNEAKDKSIRKEIKPRPKLNTIGRPTKTRPRTRA</sequence>
<reference evidence="2" key="2">
    <citation type="submission" date="2023-05" db="EMBL/GenBank/DDBJ databases">
        <authorList>
            <consortium name="Lawrence Berkeley National Laboratory"/>
            <person name="Steindorff A."/>
            <person name="Hensen N."/>
            <person name="Bonometti L."/>
            <person name="Westerberg I."/>
            <person name="Brannstrom I.O."/>
            <person name="Guillou S."/>
            <person name="Cros-Aarteil S."/>
            <person name="Calhoun S."/>
            <person name="Haridas S."/>
            <person name="Kuo A."/>
            <person name="Mondo S."/>
            <person name="Pangilinan J."/>
            <person name="Riley R."/>
            <person name="Labutti K."/>
            <person name="Andreopoulos B."/>
            <person name="Lipzen A."/>
            <person name="Chen C."/>
            <person name="Yanf M."/>
            <person name="Daum C."/>
            <person name="Ng V."/>
            <person name="Clum A."/>
            <person name="Ohm R."/>
            <person name="Martin F."/>
            <person name="Silar P."/>
            <person name="Natvig D."/>
            <person name="Lalanne C."/>
            <person name="Gautier V."/>
            <person name="Ament-Velasquez S.L."/>
            <person name="Kruys A."/>
            <person name="Hutchinson M.I."/>
            <person name="Powell A.J."/>
            <person name="Barry K."/>
            <person name="Miller A.N."/>
            <person name="Grigoriev I.V."/>
            <person name="Debuchy R."/>
            <person name="Gladieux P."/>
            <person name="Thoren M.H."/>
            <person name="Johannesson H."/>
        </authorList>
    </citation>
    <scope>NUCLEOTIDE SEQUENCE</scope>
    <source>
        <strain evidence="2">CBS 538.74</strain>
    </source>
</reference>
<dbReference type="Proteomes" id="UP001302745">
    <property type="component" value="Unassembled WGS sequence"/>
</dbReference>
<organism evidence="2 3">
    <name type="scientific">Chaetomidium leptoderma</name>
    <dbReference type="NCBI Taxonomy" id="669021"/>
    <lineage>
        <taxon>Eukaryota</taxon>
        <taxon>Fungi</taxon>
        <taxon>Dikarya</taxon>
        <taxon>Ascomycota</taxon>
        <taxon>Pezizomycotina</taxon>
        <taxon>Sordariomycetes</taxon>
        <taxon>Sordariomycetidae</taxon>
        <taxon>Sordariales</taxon>
        <taxon>Chaetomiaceae</taxon>
        <taxon>Chaetomidium</taxon>
    </lineage>
</organism>
<proteinExistence type="predicted"/>
<evidence type="ECO:0000313" key="2">
    <source>
        <dbReference type="EMBL" id="KAK4155984.1"/>
    </source>
</evidence>
<name>A0AAN6VR03_9PEZI</name>
<feature type="region of interest" description="Disordered" evidence="1">
    <location>
        <begin position="94"/>
        <end position="127"/>
    </location>
</feature>
<comment type="caution">
    <text evidence="2">The sequence shown here is derived from an EMBL/GenBank/DDBJ whole genome shotgun (WGS) entry which is preliminary data.</text>
</comment>
<feature type="region of interest" description="Disordered" evidence="1">
    <location>
        <begin position="56"/>
        <end position="79"/>
    </location>
</feature>
<feature type="compositionally biased region" description="Basic and acidic residues" evidence="1">
    <location>
        <begin position="96"/>
        <end position="108"/>
    </location>
</feature>
<gene>
    <name evidence="2" type="ORF">C8A00DRAFT_31145</name>
</gene>
<accession>A0AAN6VR03</accession>
<protein>
    <submittedName>
        <fullName evidence="2">Uncharacterized protein</fullName>
    </submittedName>
</protein>